<protein>
    <recommendedName>
        <fullName evidence="1">Pierisin-like domain-containing protein</fullName>
    </recommendedName>
</protein>
<name>A0A6G3T789_9ACTN</name>
<comment type="caution">
    <text evidence="2">The sequence shown here is derived from an EMBL/GenBank/DDBJ whole genome shotgun (WGS) entry which is preliminary data.</text>
</comment>
<organism evidence="2 3">
    <name type="scientific">Streptomyces rubrogriseus</name>
    <dbReference type="NCBI Taxonomy" id="194673"/>
    <lineage>
        <taxon>Bacteria</taxon>
        <taxon>Bacillati</taxon>
        <taxon>Actinomycetota</taxon>
        <taxon>Actinomycetes</taxon>
        <taxon>Kitasatosporales</taxon>
        <taxon>Streptomycetaceae</taxon>
        <taxon>Streptomyces</taxon>
        <taxon>Streptomyces violaceoruber group</taxon>
    </lineage>
</organism>
<accession>A0A6G3T789</accession>
<dbReference type="InterPro" id="IPR054695">
    <property type="entry name" value="Pierisin-like_dom"/>
</dbReference>
<dbReference type="AlphaFoldDB" id="A0A6G3T789"/>
<dbReference type="SUPFAM" id="SSF56399">
    <property type="entry name" value="ADP-ribosylation"/>
    <property type="match status" value="1"/>
</dbReference>
<dbReference type="Gene3D" id="3.90.210.10">
    <property type="entry name" value="Heat-Labile Enterotoxin, subunit A"/>
    <property type="match status" value="1"/>
</dbReference>
<evidence type="ECO:0000313" key="3">
    <source>
        <dbReference type="Proteomes" id="UP000475666"/>
    </source>
</evidence>
<dbReference type="Proteomes" id="UP000475666">
    <property type="component" value="Unassembled WGS sequence"/>
</dbReference>
<dbReference type="Pfam" id="PF22596">
    <property type="entry name" value="Scabin-like"/>
    <property type="match status" value="1"/>
</dbReference>
<gene>
    <name evidence="2" type="ORF">G3I66_03775</name>
</gene>
<evidence type="ECO:0000259" key="1">
    <source>
        <dbReference type="Pfam" id="PF22596"/>
    </source>
</evidence>
<proteinExistence type="predicted"/>
<reference evidence="2 3" key="1">
    <citation type="submission" date="2020-01" db="EMBL/GenBank/DDBJ databases">
        <title>Insect and environment-associated Actinomycetes.</title>
        <authorList>
            <person name="Currrie C."/>
            <person name="Chevrette M."/>
            <person name="Carlson C."/>
            <person name="Stubbendieck R."/>
            <person name="Wendt-Pienkowski E."/>
        </authorList>
    </citation>
    <scope>NUCLEOTIDE SEQUENCE [LARGE SCALE GENOMIC DNA]</scope>
    <source>
        <strain evidence="2 3">SID7739</strain>
    </source>
</reference>
<dbReference type="EMBL" id="JAAGMQ010000103">
    <property type="protein sequence ID" value="NEC32305.1"/>
    <property type="molecule type" value="Genomic_DNA"/>
</dbReference>
<dbReference type="RefSeq" id="WP_164270875.1">
    <property type="nucleotide sequence ID" value="NZ_JAAGMQ010000103.1"/>
</dbReference>
<evidence type="ECO:0000313" key="2">
    <source>
        <dbReference type="EMBL" id="NEC32305.1"/>
    </source>
</evidence>
<feature type="domain" description="Pierisin-like" evidence="1">
    <location>
        <begin position="36"/>
        <end position="140"/>
    </location>
</feature>
<sequence length="166" mass="18856">MHPFSTTERVRVYTATSPVTELLVPARAIVAPARVFRGDSRDPSEIFLTGFRVRSDFTNTDLKEYGLRNAPSPWLGCSRRAREAACFPQRSRGTTWVYEIESPGIGIEMNRVIGINYVFRHEQEIVFVHDVPPSRIVRAERWSWGTPTGRVAAHHLREQATVPHAT</sequence>